<evidence type="ECO:0000256" key="6">
    <source>
        <dbReference type="ARBA" id="ARBA00022842"/>
    </source>
</evidence>
<dbReference type="InterPro" id="IPR036412">
    <property type="entry name" value="HAD-like_sf"/>
</dbReference>
<dbReference type="Gene3D" id="3.40.50.1000">
    <property type="entry name" value="HAD superfamily/HAD-like"/>
    <property type="match status" value="1"/>
</dbReference>
<evidence type="ECO:0000256" key="2">
    <source>
        <dbReference type="ARBA" id="ARBA00005893"/>
    </source>
</evidence>
<comment type="subunit">
    <text evidence="3">Homotetramer.</text>
</comment>
<dbReference type="OrthoDB" id="9805604at2"/>
<dbReference type="SFLD" id="SFLDG01138">
    <property type="entry name" value="C1.6.2:_Deoxy-d-mannose-octulo"/>
    <property type="match status" value="1"/>
</dbReference>
<keyword evidence="9" id="KW-1185">Reference proteome</keyword>
<feature type="binding site" evidence="7">
    <location>
        <position position="137"/>
    </location>
    <ligand>
        <name>Mg(2+)</name>
        <dbReference type="ChEBI" id="CHEBI:18420"/>
    </ligand>
</feature>
<dbReference type="eggNOG" id="COG1778">
    <property type="taxonomic scope" value="Bacteria"/>
</dbReference>
<keyword evidence="6 7" id="KW-0460">Magnesium</keyword>
<dbReference type="PANTHER" id="PTHR21485">
    <property type="entry name" value="HAD SUPERFAMILY MEMBERS CMAS AND KDSC"/>
    <property type="match status" value="1"/>
</dbReference>
<protein>
    <submittedName>
        <fullName evidence="8">Low specificity phosphatase (HAD superfamily)</fullName>
    </submittedName>
</protein>
<comment type="cofactor">
    <cofactor evidence="1 7">
        <name>Mg(2+)</name>
        <dbReference type="ChEBI" id="CHEBI:18420"/>
    </cofactor>
</comment>
<feature type="binding site" evidence="7">
    <location>
        <position position="44"/>
    </location>
    <ligand>
        <name>Mg(2+)</name>
        <dbReference type="ChEBI" id="CHEBI:18420"/>
    </ligand>
</feature>
<keyword evidence="5" id="KW-0378">Hydrolase</keyword>
<dbReference type="EMBL" id="AM180252">
    <property type="protein sequence ID" value="CAJ54507.1"/>
    <property type="molecule type" value="Genomic_DNA"/>
</dbReference>
<dbReference type="SFLD" id="SFLDS00003">
    <property type="entry name" value="Haloacid_Dehalogenase"/>
    <property type="match status" value="1"/>
</dbReference>
<accession>Q1MR69</accession>
<sequence length="203" mass="22899">MSFNNNNNNNKIANKTLEHQYTHTSFQEQLLKERAHSIRLLILDVDGVMTDGSLYYEDTGLCMKRFNVLDGIGIRLAKEAGLSIAIVSGMDVPCVERRLKDLGISDYHPGINNKHAHIDKLRTQKNLQWSEIAYVGDDWVDLAPMTSVGLPIAVDNAVPEVKELALYITKRKGGDGAIREVIDLLLIYQNKKEALLHTWMNLK</sequence>
<dbReference type="GO" id="GO:0016788">
    <property type="term" value="F:hydrolase activity, acting on ester bonds"/>
    <property type="evidence" value="ECO:0007669"/>
    <property type="project" value="InterPro"/>
</dbReference>
<dbReference type="Proteomes" id="UP000002430">
    <property type="component" value="Chromosome"/>
</dbReference>
<name>Q1MR69_LAWIP</name>
<dbReference type="RefSeq" id="WP_011526537.1">
    <property type="nucleotide sequence ID" value="NC_008011.1"/>
</dbReference>
<proteinExistence type="inferred from homology"/>
<evidence type="ECO:0000313" key="8">
    <source>
        <dbReference type="EMBL" id="CAJ54507.1"/>
    </source>
</evidence>
<dbReference type="NCBIfam" id="TIGR01670">
    <property type="entry name" value="KdsC-phosphatas"/>
    <property type="match status" value="1"/>
</dbReference>
<evidence type="ECO:0000256" key="3">
    <source>
        <dbReference type="ARBA" id="ARBA00011881"/>
    </source>
</evidence>
<dbReference type="FunFam" id="3.40.50.1000:FF:000029">
    <property type="entry name" value="3-deoxy-D-manno-octulosonate 8-phosphate phosphatase KdsC"/>
    <property type="match status" value="1"/>
</dbReference>
<dbReference type="PANTHER" id="PTHR21485:SF3">
    <property type="entry name" value="N-ACYLNEURAMINATE CYTIDYLYLTRANSFERASE"/>
    <property type="match status" value="1"/>
</dbReference>
<evidence type="ECO:0000256" key="5">
    <source>
        <dbReference type="ARBA" id="ARBA00022801"/>
    </source>
</evidence>
<dbReference type="SFLD" id="SFLDG01136">
    <property type="entry name" value="C1.6:_Phosphoserine_Phosphatas"/>
    <property type="match status" value="1"/>
</dbReference>
<dbReference type="Pfam" id="PF08282">
    <property type="entry name" value="Hydrolase_3"/>
    <property type="match status" value="1"/>
</dbReference>
<feature type="binding site" evidence="7">
    <location>
        <position position="46"/>
    </location>
    <ligand>
        <name>substrate</name>
    </ligand>
</feature>
<evidence type="ECO:0000256" key="1">
    <source>
        <dbReference type="ARBA" id="ARBA00001946"/>
    </source>
</evidence>
<dbReference type="HOGENOM" id="CLU_106694_0_1_7"/>
<dbReference type="SUPFAM" id="SSF56784">
    <property type="entry name" value="HAD-like"/>
    <property type="match status" value="1"/>
</dbReference>
<reference evidence="8 9" key="1">
    <citation type="submission" date="2005-11" db="EMBL/GenBank/DDBJ databases">
        <title>The complete genome sequence of Lawsonia intracellularis: the causative agent of proliferative enteropathy.</title>
        <authorList>
            <person name="Kaur K."/>
            <person name="Zhang Q."/>
            <person name="Beckler D."/>
            <person name="Munir S."/>
            <person name="Li L."/>
            <person name="Kinsley K."/>
            <person name="Herron L."/>
            <person name="Peterson A."/>
            <person name="May B."/>
            <person name="Singh S."/>
            <person name="Gebhart C."/>
            <person name="Kapur V."/>
        </authorList>
    </citation>
    <scope>NUCLEOTIDE SEQUENCE [LARGE SCALE GENOMIC DNA]</scope>
    <source>
        <strain evidence="8 9">PHE/MN1-00</strain>
    </source>
</reference>
<dbReference type="GO" id="GO:0046872">
    <property type="term" value="F:metal ion binding"/>
    <property type="evidence" value="ECO:0007669"/>
    <property type="project" value="UniProtKB-KW"/>
</dbReference>
<dbReference type="AlphaFoldDB" id="Q1MR69"/>
<dbReference type="InterPro" id="IPR010023">
    <property type="entry name" value="KdsC_fam"/>
</dbReference>
<comment type="similarity">
    <text evidence="2">Belongs to the KdsC family.</text>
</comment>
<dbReference type="PIRSF" id="PIRSF006118">
    <property type="entry name" value="KDO8-P_Ptase"/>
    <property type="match status" value="1"/>
</dbReference>
<dbReference type="GO" id="GO:0008781">
    <property type="term" value="F:N-acylneuraminate cytidylyltransferase activity"/>
    <property type="evidence" value="ECO:0007669"/>
    <property type="project" value="TreeGrafter"/>
</dbReference>
<evidence type="ECO:0000256" key="7">
    <source>
        <dbReference type="PIRSR" id="PIRSR006118-2"/>
    </source>
</evidence>
<dbReference type="InterPro" id="IPR050793">
    <property type="entry name" value="CMP-NeuNAc_synthase"/>
</dbReference>
<organism evidence="8 9">
    <name type="scientific">Lawsonia intracellularis (strain PHE/MN1-00)</name>
    <dbReference type="NCBI Taxonomy" id="363253"/>
    <lineage>
        <taxon>Bacteria</taxon>
        <taxon>Pseudomonadati</taxon>
        <taxon>Thermodesulfobacteriota</taxon>
        <taxon>Desulfovibrionia</taxon>
        <taxon>Desulfovibrionales</taxon>
        <taxon>Desulfovibrionaceae</taxon>
        <taxon>Lawsonia</taxon>
    </lineage>
</organism>
<evidence type="ECO:0000313" key="9">
    <source>
        <dbReference type="Proteomes" id="UP000002430"/>
    </source>
</evidence>
<dbReference type="InterPro" id="IPR023214">
    <property type="entry name" value="HAD_sf"/>
</dbReference>
<evidence type="ECO:0000256" key="4">
    <source>
        <dbReference type="ARBA" id="ARBA00022723"/>
    </source>
</evidence>
<dbReference type="CDD" id="cd01630">
    <property type="entry name" value="HAD_KDO-like"/>
    <property type="match status" value="1"/>
</dbReference>
<keyword evidence="4 7" id="KW-0479">Metal-binding</keyword>
<gene>
    <name evidence="8" type="ordered locus">LI0453</name>
</gene>
<dbReference type="KEGG" id="lip:LI0453"/>
<dbReference type="STRING" id="363253.LI0453"/>